<reference evidence="3 4" key="1">
    <citation type="submission" date="2019-02" db="EMBL/GenBank/DDBJ databases">
        <title>Deep-cultivation of Planctomycetes and their phenomic and genomic characterization uncovers novel biology.</title>
        <authorList>
            <person name="Wiegand S."/>
            <person name="Jogler M."/>
            <person name="Boedeker C."/>
            <person name="Pinto D."/>
            <person name="Vollmers J."/>
            <person name="Rivas-Marin E."/>
            <person name="Kohn T."/>
            <person name="Peeters S.H."/>
            <person name="Heuer A."/>
            <person name="Rast P."/>
            <person name="Oberbeckmann S."/>
            <person name="Bunk B."/>
            <person name="Jeske O."/>
            <person name="Meyerdierks A."/>
            <person name="Storesund J.E."/>
            <person name="Kallscheuer N."/>
            <person name="Luecker S."/>
            <person name="Lage O.M."/>
            <person name="Pohl T."/>
            <person name="Merkel B.J."/>
            <person name="Hornburger P."/>
            <person name="Mueller R.-W."/>
            <person name="Bruemmer F."/>
            <person name="Labrenz M."/>
            <person name="Spormann A.M."/>
            <person name="Op Den Camp H."/>
            <person name="Overmann J."/>
            <person name="Amann R."/>
            <person name="Jetten M.S.M."/>
            <person name="Mascher T."/>
            <person name="Medema M.H."/>
            <person name="Devos D.P."/>
            <person name="Kaster A.-K."/>
            <person name="Ovreas L."/>
            <person name="Rohde M."/>
            <person name="Galperin M.Y."/>
            <person name="Jogler C."/>
        </authorList>
    </citation>
    <scope>NUCLEOTIDE SEQUENCE [LARGE SCALE GENOMIC DNA]</scope>
    <source>
        <strain evidence="3 4">Pla144</strain>
    </source>
</reference>
<dbReference type="InterPro" id="IPR002818">
    <property type="entry name" value="DJ-1/PfpI"/>
</dbReference>
<dbReference type="GO" id="GO:0016798">
    <property type="term" value="F:hydrolase activity, acting on glycosyl bonds"/>
    <property type="evidence" value="ECO:0007669"/>
    <property type="project" value="UniProtKB-KW"/>
</dbReference>
<dbReference type="SUPFAM" id="SSF52317">
    <property type="entry name" value="Class I glutamine amidotransferase-like"/>
    <property type="match status" value="1"/>
</dbReference>
<dbReference type="OrthoDB" id="9800516at2"/>
<organism evidence="3 4">
    <name type="scientific">Bythopirellula polymerisocia</name>
    <dbReference type="NCBI Taxonomy" id="2528003"/>
    <lineage>
        <taxon>Bacteria</taxon>
        <taxon>Pseudomonadati</taxon>
        <taxon>Planctomycetota</taxon>
        <taxon>Planctomycetia</taxon>
        <taxon>Pirellulales</taxon>
        <taxon>Lacipirellulaceae</taxon>
        <taxon>Bythopirellula</taxon>
    </lineage>
</organism>
<sequence>MEKVLLVIGDGAEVIDTMVPLYRLGEDFQVVKAAPEVRTYHLVQHHHDPSWDVTIETPGYELNSDIAFRDVDPSEYLALVLPGGRAPEFLRYDQELLGITRHFFEHAKPVASICHGIEILAAADVIRGRQVTTIPRCRLDAEFSGATYVAEPLVVDGNLYCCRYKRECSGWMKAFVTELTSRTHQCT</sequence>
<dbReference type="GO" id="GO:0006508">
    <property type="term" value="P:proteolysis"/>
    <property type="evidence" value="ECO:0007669"/>
    <property type="project" value="UniProtKB-KW"/>
</dbReference>
<dbReference type="EMBL" id="SJPS01000003">
    <property type="protein sequence ID" value="TWU27877.1"/>
    <property type="molecule type" value="Genomic_DNA"/>
</dbReference>
<dbReference type="EC" id="3.2.-.-" evidence="3"/>
<gene>
    <name evidence="3" type="primary">yraA_3</name>
    <name evidence="3" type="ORF">Pla144_26540</name>
</gene>
<keyword evidence="3" id="KW-0326">Glycosidase</keyword>
<proteinExistence type="inferred from homology"/>
<name>A0A5C6CWG8_9BACT</name>
<protein>
    <submittedName>
        <fullName evidence="3">Putative cysteine protease YraA</fullName>
        <ecNumber evidence="3">3.2.-.-</ecNumber>
    </submittedName>
</protein>
<dbReference type="PROSITE" id="PS51276">
    <property type="entry name" value="PEPTIDASE_C56_PFPI"/>
    <property type="match status" value="1"/>
</dbReference>
<dbReference type="RefSeq" id="WP_146451025.1">
    <property type="nucleotide sequence ID" value="NZ_SJPS01000003.1"/>
</dbReference>
<evidence type="ECO:0000313" key="3">
    <source>
        <dbReference type="EMBL" id="TWU27877.1"/>
    </source>
</evidence>
<dbReference type="PANTHER" id="PTHR42733">
    <property type="entry name" value="DJ-1 PROTEIN"/>
    <property type="match status" value="1"/>
</dbReference>
<dbReference type="Proteomes" id="UP000318437">
    <property type="component" value="Unassembled WGS sequence"/>
</dbReference>
<dbReference type="PANTHER" id="PTHR42733:SF2">
    <property type="entry name" value="DJ-1_THIJ_PFPI FAMILY PROTEIN"/>
    <property type="match status" value="1"/>
</dbReference>
<dbReference type="Pfam" id="PF01965">
    <property type="entry name" value="DJ-1_PfpI"/>
    <property type="match status" value="1"/>
</dbReference>
<evidence type="ECO:0000313" key="4">
    <source>
        <dbReference type="Proteomes" id="UP000318437"/>
    </source>
</evidence>
<comment type="caution">
    <text evidence="3">The sequence shown here is derived from an EMBL/GenBank/DDBJ whole genome shotgun (WGS) entry which is preliminary data.</text>
</comment>
<comment type="similarity">
    <text evidence="1">Belongs to the peptidase C56 family.</text>
</comment>
<dbReference type="InterPro" id="IPR029062">
    <property type="entry name" value="Class_I_gatase-like"/>
</dbReference>
<accession>A0A5C6CWG8</accession>
<evidence type="ECO:0000259" key="2">
    <source>
        <dbReference type="Pfam" id="PF01965"/>
    </source>
</evidence>
<keyword evidence="3" id="KW-0378">Hydrolase</keyword>
<keyword evidence="4" id="KW-1185">Reference proteome</keyword>
<dbReference type="Gene3D" id="3.40.50.880">
    <property type="match status" value="1"/>
</dbReference>
<dbReference type="GO" id="GO:0008233">
    <property type="term" value="F:peptidase activity"/>
    <property type="evidence" value="ECO:0007669"/>
    <property type="project" value="UniProtKB-KW"/>
</dbReference>
<dbReference type="AlphaFoldDB" id="A0A5C6CWG8"/>
<evidence type="ECO:0000256" key="1">
    <source>
        <dbReference type="ARBA" id="ARBA00008542"/>
    </source>
</evidence>
<feature type="domain" description="DJ-1/PfpI" evidence="2">
    <location>
        <begin position="3"/>
        <end position="177"/>
    </location>
</feature>
<dbReference type="InterPro" id="IPR006286">
    <property type="entry name" value="C56_PfpI-like"/>
</dbReference>
<keyword evidence="3" id="KW-0645">Protease</keyword>